<dbReference type="PROSITE" id="PS50118">
    <property type="entry name" value="HMG_BOX_2"/>
    <property type="match status" value="1"/>
</dbReference>
<evidence type="ECO:0000256" key="3">
    <source>
        <dbReference type="PROSITE-ProRule" id="PRU00267"/>
    </source>
</evidence>
<dbReference type="Pfam" id="PF00505">
    <property type="entry name" value="HMG_box"/>
    <property type="match status" value="1"/>
</dbReference>
<dbReference type="GO" id="GO:0005634">
    <property type="term" value="C:nucleus"/>
    <property type="evidence" value="ECO:0007669"/>
    <property type="project" value="UniProtKB-UniRule"/>
</dbReference>
<gene>
    <name evidence="6" type="ORF">SCHCODRAFT_232950</name>
</gene>
<name>D8PU46_SCHCM</name>
<keyword evidence="2" id="KW-0804">Transcription</keyword>
<organism evidence="7">
    <name type="scientific">Schizophyllum commune (strain H4-8 / FGSC 9210)</name>
    <name type="common">Split gill fungus</name>
    <dbReference type="NCBI Taxonomy" id="578458"/>
    <lineage>
        <taxon>Eukaryota</taxon>
        <taxon>Fungi</taxon>
        <taxon>Dikarya</taxon>
        <taxon>Basidiomycota</taxon>
        <taxon>Agaricomycotina</taxon>
        <taxon>Agaricomycetes</taxon>
        <taxon>Agaricomycetidae</taxon>
        <taxon>Agaricales</taxon>
        <taxon>Schizophyllaceae</taxon>
        <taxon>Schizophyllum</taxon>
    </lineage>
</organism>
<feature type="region of interest" description="Disordered" evidence="4">
    <location>
        <begin position="196"/>
        <end position="249"/>
    </location>
</feature>
<feature type="compositionally biased region" description="Basic and acidic residues" evidence="4">
    <location>
        <begin position="113"/>
        <end position="126"/>
    </location>
</feature>
<feature type="domain" description="HMG box" evidence="5">
    <location>
        <begin position="68"/>
        <end position="132"/>
    </location>
</feature>
<dbReference type="InterPro" id="IPR036910">
    <property type="entry name" value="HMG_box_dom_sf"/>
</dbReference>
<dbReference type="eggNOG" id="KOG0527">
    <property type="taxonomic scope" value="Eukaryota"/>
</dbReference>
<feature type="compositionally biased region" description="Low complexity" evidence="4">
    <location>
        <begin position="39"/>
        <end position="58"/>
    </location>
</feature>
<keyword evidence="3" id="KW-0539">Nucleus</keyword>
<protein>
    <recommendedName>
        <fullName evidence="5">HMG box domain-containing protein</fullName>
    </recommendedName>
</protein>
<feature type="compositionally biased region" description="Basic residues" evidence="4">
    <location>
        <begin position="127"/>
        <end position="139"/>
    </location>
</feature>
<evidence type="ECO:0000256" key="4">
    <source>
        <dbReference type="SAM" id="MobiDB-lite"/>
    </source>
</evidence>
<reference evidence="6 7" key="1">
    <citation type="journal article" date="2010" name="Nat. Biotechnol.">
        <title>Genome sequence of the model mushroom Schizophyllum commune.</title>
        <authorList>
            <person name="Ohm R.A."/>
            <person name="de Jong J.F."/>
            <person name="Lugones L.G."/>
            <person name="Aerts A."/>
            <person name="Kothe E."/>
            <person name="Stajich J.E."/>
            <person name="de Vries R.P."/>
            <person name="Record E."/>
            <person name="Levasseur A."/>
            <person name="Baker S.E."/>
            <person name="Bartholomew K.A."/>
            <person name="Coutinho P.M."/>
            <person name="Erdmann S."/>
            <person name="Fowler T.J."/>
            <person name="Gathman A.C."/>
            <person name="Lombard V."/>
            <person name="Henrissat B."/>
            <person name="Knabe N."/>
            <person name="Kuees U."/>
            <person name="Lilly W.W."/>
            <person name="Lindquist E."/>
            <person name="Lucas S."/>
            <person name="Magnuson J.K."/>
            <person name="Piumi F."/>
            <person name="Raudaskoski M."/>
            <person name="Salamov A."/>
            <person name="Schmutz J."/>
            <person name="Schwarze F.W.M.R."/>
            <person name="vanKuyk P.A."/>
            <person name="Horton J.S."/>
            <person name="Grigoriev I.V."/>
            <person name="Woesten H.A.B."/>
        </authorList>
    </citation>
    <scope>NUCLEOTIDE SEQUENCE [LARGE SCALE GENOMIC DNA]</scope>
    <source>
        <strain evidence="7">H4-8 / FGSC 9210</strain>
    </source>
</reference>
<dbReference type="Proteomes" id="UP000007431">
    <property type="component" value="Unassembled WGS sequence"/>
</dbReference>
<keyword evidence="1 3" id="KW-0238">DNA-binding</keyword>
<dbReference type="GO" id="GO:0030154">
    <property type="term" value="P:cell differentiation"/>
    <property type="evidence" value="ECO:0007669"/>
    <property type="project" value="TreeGrafter"/>
</dbReference>
<dbReference type="Gene3D" id="1.10.30.10">
    <property type="entry name" value="High mobility group box domain"/>
    <property type="match status" value="1"/>
</dbReference>
<evidence type="ECO:0000256" key="1">
    <source>
        <dbReference type="ARBA" id="ARBA00023125"/>
    </source>
</evidence>
<sequence length="467" mass="51488">MTSPLPPTADRSLTPPSRSPPHATTSGRELMSVWRVPLRSRAAPTAAPSSSSQVLSSSGEPAEEEVHIPRPSNAFMIFRKWYAKKHAGEAGGALSRRAGDAWKALSLLDKAVWEDKAENEKQEHARRYPGWRYRPRRRGKASDPPSLDPSQESPSREPGKRALSMPLPPERPQRVARTRRALSDAASALYAQAFPARSAAQYVPKETDDIPETEQSSSSSVPATVPSSVIPPVDAAAHSASPESTSRISPLTAVGHSWTHLQHWQPPPERNAAAPVIASADPRFTSVPESAPAPSLPAPVGPAVNQYHVPEAYPPWQPNGAPNAEVYEYRDTTTIAQQPPPTHMQYVPELGGTPMFCPGVQQPYPAQHYSTFTNDVQPPYVHDAAYQQQPYEYGDGYAQPYYDQPSGYYDEQAPSLTYDEQVALAEYQQGLQQLVYLTPQEQQDHYYYDNTPYDAAPYTPQFAPHHP</sequence>
<dbReference type="HOGENOM" id="CLU_585464_0_0_1"/>
<keyword evidence="7" id="KW-1185">Reference proteome</keyword>
<dbReference type="PANTHER" id="PTHR10270:SF161">
    <property type="entry name" value="SEX-DETERMINING REGION Y PROTEIN"/>
    <property type="match status" value="1"/>
</dbReference>
<dbReference type="GO" id="GO:0000978">
    <property type="term" value="F:RNA polymerase II cis-regulatory region sequence-specific DNA binding"/>
    <property type="evidence" value="ECO:0007669"/>
    <property type="project" value="TreeGrafter"/>
</dbReference>
<dbReference type="CDD" id="cd01389">
    <property type="entry name" value="HMG-box_ROX1-like"/>
    <property type="match status" value="1"/>
</dbReference>
<dbReference type="PANTHER" id="PTHR10270">
    <property type="entry name" value="SOX TRANSCRIPTION FACTOR"/>
    <property type="match status" value="1"/>
</dbReference>
<proteinExistence type="predicted"/>
<dbReference type="VEuPathDB" id="FungiDB:SCHCODRAFT_02660820"/>
<dbReference type="InterPro" id="IPR050140">
    <property type="entry name" value="SRY-related_HMG-box_TF-like"/>
</dbReference>
<dbReference type="KEGG" id="scm:SCHCO_02660820"/>
<dbReference type="AlphaFoldDB" id="D8PU46"/>
<accession>D8PU46</accession>
<dbReference type="OMA" id="NGHNHPE"/>
<evidence type="ECO:0000259" key="5">
    <source>
        <dbReference type="PROSITE" id="PS50118"/>
    </source>
</evidence>
<feature type="region of interest" description="Disordered" evidence="4">
    <location>
        <begin position="1"/>
        <end position="69"/>
    </location>
</feature>
<dbReference type="RefSeq" id="XP_003035467.1">
    <property type="nucleotide sequence ID" value="XM_003035421.1"/>
</dbReference>
<dbReference type="OrthoDB" id="6247875at2759"/>
<dbReference type="GO" id="GO:0001228">
    <property type="term" value="F:DNA-binding transcription activator activity, RNA polymerase II-specific"/>
    <property type="evidence" value="ECO:0007669"/>
    <property type="project" value="TreeGrafter"/>
</dbReference>
<feature type="compositionally biased region" description="Low complexity" evidence="4">
    <location>
        <begin position="216"/>
        <end position="233"/>
    </location>
</feature>
<dbReference type="SUPFAM" id="SSF47095">
    <property type="entry name" value="HMG-box"/>
    <property type="match status" value="1"/>
</dbReference>
<feature type="region of interest" description="Disordered" evidence="4">
    <location>
        <begin position="113"/>
        <end position="181"/>
    </location>
</feature>
<evidence type="ECO:0000256" key="2">
    <source>
        <dbReference type="ARBA" id="ARBA00023163"/>
    </source>
</evidence>
<feature type="DNA-binding region" description="HMG box" evidence="3">
    <location>
        <begin position="68"/>
        <end position="132"/>
    </location>
</feature>
<dbReference type="SMART" id="SM00398">
    <property type="entry name" value="HMG"/>
    <property type="match status" value="1"/>
</dbReference>
<dbReference type="InterPro" id="IPR009071">
    <property type="entry name" value="HMG_box_dom"/>
</dbReference>
<dbReference type="InParanoid" id="D8PU46"/>
<dbReference type="GeneID" id="9586891"/>
<dbReference type="EMBL" id="GL377303">
    <property type="protein sequence ID" value="EFJ00565.1"/>
    <property type="molecule type" value="Genomic_DNA"/>
</dbReference>
<evidence type="ECO:0000313" key="6">
    <source>
        <dbReference type="EMBL" id="EFJ00565.1"/>
    </source>
</evidence>
<evidence type="ECO:0000313" key="7">
    <source>
        <dbReference type="Proteomes" id="UP000007431"/>
    </source>
</evidence>